<keyword evidence="5" id="KW-1185">Reference proteome</keyword>
<proteinExistence type="predicted"/>
<reference evidence="4 5" key="1">
    <citation type="submission" date="2016-10" db="EMBL/GenBank/DDBJ databases">
        <title>Complete Genome Sequence of Peptococcaceae strain DCMF.</title>
        <authorList>
            <person name="Edwards R.J."/>
            <person name="Holland S.I."/>
            <person name="Deshpande N.P."/>
            <person name="Wong Y.K."/>
            <person name="Ertan H."/>
            <person name="Manefield M."/>
            <person name="Russell T.L."/>
            <person name="Lee M.J."/>
        </authorList>
    </citation>
    <scope>NUCLEOTIDE SEQUENCE [LARGE SCALE GENOMIC DNA]</scope>
    <source>
        <strain evidence="4 5">DCMF</strain>
    </source>
</reference>
<name>A0A3G1KYV9_FORW1</name>
<dbReference type="Gene3D" id="2.60.40.1080">
    <property type="match status" value="2"/>
</dbReference>
<accession>A0A3G1KYV9</accession>
<evidence type="ECO:0000259" key="3">
    <source>
        <dbReference type="Pfam" id="PF13360"/>
    </source>
</evidence>
<dbReference type="InterPro" id="IPR011635">
    <property type="entry name" value="CARDB"/>
</dbReference>
<dbReference type="PANTHER" id="PTHR34512:SF30">
    <property type="entry name" value="OUTER MEMBRANE PROTEIN ASSEMBLY FACTOR BAMB"/>
    <property type="match status" value="1"/>
</dbReference>
<dbReference type="InterPro" id="IPR018391">
    <property type="entry name" value="PQQ_b-propeller_rpt"/>
</dbReference>
<dbReference type="SUPFAM" id="SSF49373">
    <property type="entry name" value="Invasin/intimin cell-adhesion fragments"/>
    <property type="match status" value="2"/>
</dbReference>
<dbReference type="InterPro" id="IPR008964">
    <property type="entry name" value="Invasin/intimin_cell_adhesion"/>
</dbReference>
<dbReference type="Gene3D" id="2.60.40.10">
    <property type="entry name" value="Immunoglobulins"/>
    <property type="match status" value="1"/>
</dbReference>
<dbReference type="EMBL" id="CP017634">
    <property type="protein sequence ID" value="ATW27567.1"/>
    <property type="molecule type" value="Genomic_DNA"/>
</dbReference>
<dbReference type="Pfam" id="PF02368">
    <property type="entry name" value="Big_2"/>
    <property type="match status" value="1"/>
</dbReference>
<dbReference type="InterPro" id="IPR011047">
    <property type="entry name" value="Quinoprotein_ADH-like_sf"/>
</dbReference>
<feature type="domain" description="CARDB" evidence="2">
    <location>
        <begin position="41"/>
        <end position="142"/>
    </location>
</feature>
<dbReference type="PANTHER" id="PTHR34512">
    <property type="entry name" value="CELL SURFACE PROTEIN"/>
    <property type="match status" value="1"/>
</dbReference>
<dbReference type="Pfam" id="PF13360">
    <property type="entry name" value="PQQ_2"/>
    <property type="match status" value="2"/>
</dbReference>
<dbReference type="InterPro" id="IPR015943">
    <property type="entry name" value="WD40/YVTN_repeat-like_dom_sf"/>
</dbReference>
<dbReference type="Gene3D" id="2.40.128.630">
    <property type="match status" value="1"/>
</dbReference>
<evidence type="ECO:0000313" key="5">
    <source>
        <dbReference type="Proteomes" id="UP000323521"/>
    </source>
</evidence>
<evidence type="ECO:0008006" key="6">
    <source>
        <dbReference type="Google" id="ProtNLM"/>
    </source>
</evidence>
<dbReference type="Pfam" id="PF07705">
    <property type="entry name" value="CARDB"/>
    <property type="match status" value="1"/>
</dbReference>
<evidence type="ECO:0000259" key="2">
    <source>
        <dbReference type="Pfam" id="PF07705"/>
    </source>
</evidence>
<feature type="domain" description="Pyrrolo-quinoline quinone repeat" evidence="3">
    <location>
        <begin position="999"/>
        <end position="1100"/>
    </location>
</feature>
<gene>
    <name evidence="4" type="ORF">DCMF_24940</name>
</gene>
<dbReference type="KEGG" id="fwa:DCMF_24940"/>
<organism evidence="4 5">
    <name type="scientific">Formimonas warabiya</name>
    <dbReference type="NCBI Taxonomy" id="1761012"/>
    <lineage>
        <taxon>Bacteria</taxon>
        <taxon>Bacillati</taxon>
        <taxon>Bacillota</taxon>
        <taxon>Clostridia</taxon>
        <taxon>Eubacteriales</taxon>
        <taxon>Peptococcaceae</taxon>
        <taxon>Candidatus Formimonas</taxon>
    </lineage>
</organism>
<dbReference type="InterPro" id="IPR002372">
    <property type="entry name" value="PQQ_rpt_dom"/>
</dbReference>
<dbReference type="Gene3D" id="2.130.10.10">
    <property type="entry name" value="YVTN repeat-like/Quinoprotein amine dehydrogenase"/>
    <property type="match status" value="1"/>
</dbReference>
<protein>
    <recommendedName>
        <fullName evidence="6">PQQ-binding-like beta-propeller repeat protein</fullName>
    </recommendedName>
</protein>
<dbReference type="RefSeq" id="WP_148136937.1">
    <property type="nucleotide sequence ID" value="NZ_CP017634.1"/>
</dbReference>
<feature type="domain" description="Pyrrolo-quinoline quinone repeat" evidence="3">
    <location>
        <begin position="468"/>
        <end position="595"/>
    </location>
</feature>
<dbReference type="InterPro" id="IPR013783">
    <property type="entry name" value="Ig-like_fold"/>
</dbReference>
<dbReference type="Proteomes" id="UP000323521">
    <property type="component" value="Chromosome"/>
</dbReference>
<sequence length="1423" mass="150897">MSGKRNFGIMGCKRGAFLLLVLVLAGVLALTAGLSGAEGEKPDLEIEQISAPSSLMAGQAATVTAQVYNTGGGKAEPFAVTLYAGDTEVGTRTVAASVYGGERETVSFSWTPAAAGTVVLKAVADSGQAVDESEEGNNERTKEVTVAAAAALALVSTSPDYTLAAPGETISPGSEVSLLFNKPVEIVPSVTTEVTLYCNKSDATSLAKSAASNNKIGDYDGVLQVDEENPCKVIVNLTDENNNPILKSNRIYVIKLGTNVIKARGSGEYCTSFKSTLVSSLWKFNTGAVPYQVLLEGPERLVAGRTSRPAASVADIDGNAVEGVNLVWSTGNEEVASVSSTGLVTGVKKGKVTITALYQDESGYYADKSATWSLEVRADYAHQLSSSWLYEIPTGNDMRYLGVPVAGADGSVYYVCQKTATGPYTLRALDEEGNPKDGFKNPVVTVEPVPATIGGREYLLTAREELFLALDPQSGDTLWSVALPADIVLPPRLTAGGLVLVGCETNMLYALQPETHEIQWKFNAAKDLQAMCAGGNVGDHFQMVPGVDEAGRVYLVAGDTLSVLDGAGGTLQWQFTAPYPILNQAGIAPDGTVILLAGDSADSTVRYLYGLTPPVAAGSSPAVRWSRTDLYQLSGLGKQPVLDPEGNVYFLVRETAGSDLLIAAFDPRDGAIARRLSGTPGFGLWGADNRLYTNSEIYDPEGEPIAYYDDYPNNLSFFHYGYFSLGEDGTLYRFWLIGSVLAGVEKAVFYDLSGSQPASLEVDQDNVTLYNRGTKRIVPRVRDQNGMTLSGAELVWASSDESLVTVADGLLTASAQNTGQAEITVSVKDDPEISAAISVTVRSTPVPAGLYLIEERAGYGSLDTEEAARAYRVEKIRGQVGEGLPSVSLFVYDQHGDIITTEPLTWNLADGNVASMLNYAGLSSNDNYRYDASLRGKEAGSTTLTATLDHYPALSCTLAVEVVPPSYNILWSAALDGAYWQKWAQHVMGRNGEIFYINNNELKAVEKNGGSLLWTADLGDQYGISLGLRPRVGPEGTVYAFSTTSTLVLAVDPGTGTVKWKYRAGTDGVADVQAGEDRVYALTAGGKLYALDLAGQSLWAQPLDLGRENGGFLLSEEGLLYTAGARGIGRVDGAQQETLLYTPEAGASLSLKTLTPEGDLLFEEETEEGHTLVSLSPAGTKNWTYALDRSVQAACSEEGVIYLVYSKNSATGEKTSFVFLNGDGEERCAGVLDPGGVCIHVGAAYTADFTPVPGGNGVVYLVGDWIYALDDSTGEILRTIQTGDQYALMPPQSLTVDEAGILYAACGEMGLIAVQETATYGEGVEISLGNLAGWQAGALGELNLTVKNTLGEEKNLVILADLVGSDGTVPARTRLGVALAAGREEVLPLGLRLPASRDYRLLITVRDGETETTYATVRKDLSE</sequence>
<dbReference type="SMART" id="SM00564">
    <property type="entry name" value="PQQ"/>
    <property type="match status" value="6"/>
</dbReference>
<feature type="domain" description="BIG2" evidence="1">
    <location>
        <begin position="326"/>
        <end position="361"/>
    </location>
</feature>
<dbReference type="OrthoDB" id="1801854at2"/>
<dbReference type="InterPro" id="IPR003343">
    <property type="entry name" value="Big_2"/>
</dbReference>
<evidence type="ECO:0000313" key="4">
    <source>
        <dbReference type="EMBL" id="ATW27567.1"/>
    </source>
</evidence>
<dbReference type="SUPFAM" id="SSF50998">
    <property type="entry name" value="Quinoprotein alcohol dehydrogenase-like"/>
    <property type="match status" value="2"/>
</dbReference>
<evidence type="ECO:0000259" key="1">
    <source>
        <dbReference type="Pfam" id="PF02368"/>
    </source>
</evidence>